<dbReference type="Pfam" id="PF06197">
    <property type="entry name" value="DUF998"/>
    <property type="match status" value="1"/>
</dbReference>
<dbReference type="InterPro" id="IPR009339">
    <property type="entry name" value="DUF998"/>
</dbReference>
<feature type="transmembrane region" description="Helical" evidence="1">
    <location>
        <begin position="21"/>
        <end position="42"/>
    </location>
</feature>
<keyword evidence="1" id="KW-0472">Membrane</keyword>
<comment type="caution">
    <text evidence="2">The sequence shown here is derived from an EMBL/GenBank/DDBJ whole genome shotgun (WGS) entry which is preliminary data.</text>
</comment>
<organism evidence="2 3">
    <name type="scientific">Dictyobacter halimunensis</name>
    <dbReference type="NCBI Taxonomy" id="3026934"/>
    <lineage>
        <taxon>Bacteria</taxon>
        <taxon>Bacillati</taxon>
        <taxon>Chloroflexota</taxon>
        <taxon>Ktedonobacteria</taxon>
        <taxon>Ktedonobacterales</taxon>
        <taxon>Dictyobacteraceae</taxon>
        <taxon>Dictyobacter</taxon>
    </lineage>
</organism>
<dbReference type="EMBL" id="BSRI01000001">
    <property type="protein sequence ID" value="GLV55405.1"/>
    <property type="molecule type" value="Genomic_DNA"/>
</dbReference>
<keyword evidence="1" id="KW-1133">Transmembrane helix</keyword>
<evidence type="ECO:0000256" key="1">
    <source>
        <dbReference type="SAM" id="Phobius"/>
    </source>
</evidence>
<name>A0ABQ6FQ47_9CHLR</name>
<proteinExistence type="predicted"/>
<gene>
    <name evidence="2" type="ORF">KDH_22490</name>
</gene>
<accession>A0ABQ6FQ47</accession>
<dbReference type="Proteomes" id="UP001344906">
    <property type="component" value="Unassembled WGS sequence"/>
</dbReference>
<protein>
    <recommendedName>
        <fullName evidence="4">DUF998 domain-containing protein</fullName>
    </recommendedName>
</protein>
<keyword evidence="1" id="KW-0812">Transmembrane</keyword>
<feature type="transmembrane region" description="Helical" evidence="1">
    <location>
        <begin position="62"/>
        <end position="82"/>
    </location>
</feature>
<reference evidence="2 3" key="1">
    <citation type="submission" date="2023-02" db="EMBL/GenBank/DDBJ databases">
        <title>Dictyobacter halimunensis sp. nov., a new member of the class Ktedonobacteria from forest soil in a geothermal area.</title>
        <authorList>
            <person name="Rachmania M.K."/>
            <person name="Ningsih F."/>
            <person name="Sakai Y."/>
            <person name="Yabe S."/>
            <person name="Yokota A."/>
            <person name="Sjamsuridzal W."/>
        </authorList>
    </citation>
    <scope>NUCLEOTIDE SEQUENCE [LARGE SCALE GENOMIC DNA]</scope>
    <source>
        <strain evidence="2 3">S3.2.2.5</strain>
    </source>
</reference>
<keyword evidence="3" id="KW-1185">Reference proteome</keyword>
<evidence type="ECO:0008006" key="4">
    <source>
        <dbReference type="Google" id="ProtNLM"/>
    </source>
</evidence>
<evidence type="ECO:0000313" key="2">
    <source>
        <dbReference type="EMBL" id="GLV55405.1"/>
    </source>
</evidence>
<dbReference type="RefSeq" id="WP_338249714.1">
    <property type="nucleotide sequence ID" value="NZ_BSRI01000001.1"/>
</dbReference>
<sequence length="116" mass="12696">MQKVFTSEVIQTNSDTQLTKALLTCGVVAGPLFTIVGLIQAFTRPGFDLTRHALSLLENGDLGWLQITNFLFSGLLFIIGAAGMRRVLRGSRGGNVGALAGWHLRPGYDWRWLLHG</sequence>
<evidence type="ECO:0000313" key="3">
    <source>
        <dbReference type="Proteomes" id="UP001344906"/>
    </source>
</evidence>